<gene>
    <name evidence="6" type="ORF">ABVT11_06090</name>
</gene>
<evidence type="ECO:0000256" key="3">
    <source>
        <dbReference type="SAM" id="SignalP"/>
    </source>
</evidence>
<proteinExistence type="inferred from homology"/>
<dbReference type="InterPro" id="IPR012289">
    <property type="entry name" value="Lytic_TGlycosylase_superhlx_L"/>
</dbReference>
<dbReference type="PANTHER" id="PTHR37423">
    <property type="entry name" value="SOLUBLE LYTIC MUREIN TRANSGLYCOSYLASE-RELATED"/>
    <property type="match status" value="1"/>
</dbReference>
<dbReference type="Pfam" id="PF14718">
    <property type="entry name" value="SLT_L"/>
    <property type="match status" value="1"/>
</dbReference>
<name>A0ABV2CN98_9RHOO</name>
<feature type="signal peptide" evidence="3">
    <location>
        <begin position="1"/>
        <end position="21"/>
    </location>
</feature>
<reference evidence="6 7" key="1">
    <citation type="submission" date="2024-07" db="EMBL/GenBank/DDBJ databases">
        <title>Uliginosibacterium paludis KCTC:42655.</title>
        <authorList>
            <person name="Kim M.K."/>
        </authorList>
    </citation>
    <scope>NUCLEOTIDE SEQUENCE [LARGE SCALE GENOMIC DNA]</scope>
    <source>
        <strain evidence="6 7">KCTC 42655</strain>
    </source>
</reference>
<dbReference type="Gene3D" id="1.10.1240.20">
    <property type="entry name" value="Lytic transglycosylase, superhelical linker domain"/>
    <property type="match status" value="1"/>
</dbReference>
<dbReference type="InterPro" id="IPR008258">
    <property type="entry name" value="Transglycosylase_SLT_dom_1"/>
</dbReference>
<evidence type="ECO:0000256" key="1">
    <source>
        <dbReference type="ARBA" id="ARBA00007734"/>
    </source>
</evidence>
<feature type="chain" id="PRO_5045139044" evidence="3">
    <location>
        <begin position="22"/>
        <end position="645"/>
    </location>
</feature>
<dbReference type="SUPFAM" id="SSF48435">
    <property type="entry name" value="Bacterial muramidases"/>
    <property type="match status" value="1"/>
</dbReference>
<dbReference type="Gene3D" id="1.25.20.10">
    <property type="entry name" value="Bacterial muramidases"/>
    <property type="match status" value="1"/>
</dbReference>
<accession>A0ABV2CN98</accession>
<dbReference type="Proteomes" id="UP001548590">
    <property type="component" value="Unassembled WGS sequence"/>
</dbReference>
<feature type="domain" description="Transglycosylase SLT" evidence="4">
    <location>
        <begin position="475"/>
        <end position="582"/>
    </location>
</feature>
<comment type="similarity">
    <text evidence="1">Belongs to the transglycosylase Slt family.</text>
</comment>
<dbReference type="CDD" id="cd13401">
    <property type="entry name" value="Slt70-like"/>
    <property type="match status" value="1"/>
</dbReference>
<dbReference type="EMBL" id="JBEWLZ010000003">
    <property type="protein sequence ID" value="MET1489389.1"/>
    <property type="molecule type" value="Genomic_DNA"/>
</dbReference>
<evidence type="ECO:0000313" key="7">
    <source>
        <dbReference type="Proteomes" id="UP001548590"/>
    </source>
</evidence>
<comment type="caution">
    <text evidence="6">The sequence shown here is derived from an EMBL/GenBank/DDBJ whole genome shotgun (WGS) entry which is preliminary data.</text>
</comment>
<dbReference type="InterPro" id="IPR008939">
    <property type="entry name" value="Lytic_TGlycosylase_superhlx_U"/>
</dbReference>
<dbReference type="InterPro" id="IPR037061">
    <property type="entry name" value="Lytic_TGlycoase_superhlx_L_sf"/>
</dbReference>
<keyword evidence="7" id="KW-1185">Reference proteome</keyword>
<feature type="domain" description="Lytic transglycosylase superhelical linker" evidence="5">
    <location>
        <begin position="397"/>
        <end position="453"/>
    </location>
</feature>
<evidence type="ECO:0000259" key="4">
    <source>
        <dbReference type="Pfam" id="PF01464"/>
    </source>
</evidence>
<dbReference type="Gene3D" id="1.10.530.10">
    <property type="match status" value="1"/>
</dbReference>
<keyword evidence="2 3" id="KW-0732">Signal</keyword>
<dbReference type="InterPro" id="IPR023346">
    <property type="entry name" value="Lysozyme-like_dom_sf"/>
</dbReference>
<evidence type="ECO:0000259" key="5">
    <source>
        <dbReference type="Pfam" id="PF14718"/>
    </source>
</evidence>
<dbReference type="RefSeq" id="WP_345925575.1">
    <property type="nucleotide sequence ID" value="NZ_JBDIVF010000002.1"/>
</dbReference>
<sequence>MRCGLWAGVLLLVGVVGSVAAAPGDDRILLARDAASKGDVATLASLAATPSNHVLEPYVQYWLLSARIARLTEAVDGQQVGSFLSANTGSMLADRLRGEWVRRLGYEKRWAEFDAQYGLLQQADLATQCYAIQGGGTYAAEANRALAAQWLTLNDVPASCELPLQNLALSGQISTENLWQRFRRLVENKRFAAARNVLSWIGNGQVPAAFNTALNSPERYLASARASTSRMDRELILAAVARAARNDARTAASRWRGIEGNSFSSEERAYAWGQLGWLGGLSRLPEAAAWYKLARGTDMSAEQRAWNIRAHLRISDWAGVRQAIEELPADQRDTPDWAYWLGRALQAQGQTDAARQQFLRYADTPTFYGILSTEALGRAYAWPAAAAPASNEELTMVRTLPDFRRAAALYQLDLRTEGMREWNWGLRGGSDRYLLAAAEHARELGLYDRAISSAERTRNEHDFSLRYLAPYYDVFARNAEAQQLDLAWVYGLVRQESRFQSVARSGVGAQGLMQVMPATGKWIAGKQGWSDYHPGWLTGIDTNVRLGSAYLRHVLDSLSNHRVLATAAYNAGPGRARRWRDARPLEGAIYTETIPFTETRDYVKKVMANAELYATLFDKRPVSLGSRLGTVPAAVQDAASNVDEP</sequence>
<evidence type="ECO:0000256" key="2">
    <source>
        <dbReference type="ARBA" id="ARBA00022729"/>
    </source>
</evidence>
<organism evidence="6 7">
    <name type="scientific">Uliginosibacterium paludis</name>
    <dbReference type="NCBI Taxonomy" id="1615952"/>
    <lineage>
        <taxon>Bacteria</taxon>
        <taxon>Pseudomonadati</taxon>
        <taxon>Pseudomonadota</taxon>
        <taxon>Betaproteobacteria</taxon>
        <taxon>Rhodocyclales</taxon>
        <taxon>Zoogloeaceae</taxon>
        <taxon>Uliginosibacterium</taxon>
    </lineage>
</organism>
<dbReference type="Pfam" id="PF01464">
    <property type="entry name" value="SLT"/>
    <property type="match status" value="1"/>
</dbReference>
<dbReference type="SUPFAM" id="SSF53955">
    <property type="entry name" value="Lysozyme-like"/>
    <property type="match status" value="1"/>
</dbReference>
<dbReference type="PANTHER" id="PTHR37423:SF5">
    <property type="entry name" value="SOLUBLE LYTIC MUREIN TRANSGLYCOSYLASE"/>
    <property type="match status" value="1"/>
</dbReference>
<evidence type="ECO:0000313" key="6">
    <source>
        <dbReference type="EMBL" id="MET1489389.1"/>
    </source>
</evidence>
<protein>
    <submittedName>
        <fullName evidence="6">Transglycosylase SLT domain-containing protein</fullName>
    </submittedName>
</protein>